<proteinExistence type="predicted"/>
<feature type="region of interest" description="Disordered" evidence="1">
    <location>
        <begin position="1"/>
        <end position="72"/>
    </location>
</feature>
<evidence type="ECO:0008006" key="4">
    <source>
        <dbReference type="Google" id="ProtNLM"/>
    </source>
</evidence>
<feature type="compositionally biased region" description="Basic residues" evidence="1">
    <location>
        <begin position="40"/>
        <end position="49"/>
    </location>
</feature>
<gene>
    <name evidence="2" type="ORF">EP51_08865</name>
</gene>
<evidence type="ECO:0000256" key="1">
    <source>
        <dbReference type="SAM" id="MobiDB-lite"/>
    </source>
</evidence>
<name>A0A076EMR4_RHOOP</name>
<accession>A0A076EMR4</accession>
<sequence>MSESYTFLSRVPRFEPAAGDIPGPPRPGHSAAAPAGGRHSSGRGRHRSSPHSGASPRTAATQPGTLPLPSPDVQRFTEQAFRLVLEVLDRRRNVRQLRPLVTPSLVDVVRTLALSESPARRLGVATLVRVHLRAVEPCAFEAFGTYGRGPRIFVIAARVEQESDTGWTVTSLVIG</sequence>
<dbReference type="AlphaFoldDB" id="A0A076EMR4"/>
<evidence type="ECO:0000313" key="2">
    <source>
        <dbReference type="EMBL" id="AII04704.1"/>
    </source>
</evidence>
<dbReference type="RefSeq" id="WP_128639016.1">
    <property type="nucleotide sequence ID" value="NZ_CP008947.1"/>
</dbReference>
<dbReference type="InterPro" id="IPR045596">
    <property type="entry name" value="DUF6459"/>
</dbReference>
<organism evidence="2 3">
    <name type="scientific">Rhodococcus opacus</name>
    <name type="common">Nocardia opaca</name>
    <dbReference type="NCBI Taxonomy" id="37919"/>
    <lineage>
        <taxon>Bacteria</taxon>
        <taxon>Bacillati</taxon>
        <taxon>Actinomycetota</taxon>
        <taxon>Actinomycetes</taxon>
        <taxon>Mycobacteriales</taxon>
        <taxon>Nocardiaceae</taxon>
        <taxon>Rhodococcus</taxon>
    </lineage>
</organism>
<dbReference type="Pfam" id="PF20060">
    <property type="entry name" value="DUF6459"/>
    <property type="match status" value="1"/>
</dbReference>
<feature type="compositionally biased region" description="Low complexity" evidence="1">
    <location>
        <begin position="28"/>
        <end position="38"/>
    </location>
</feature>
<evidence type="ECO:0000313" key="3">
    <source>
        <dbReference type="Proteomes" id="UP000028488"/>
    </source>
</evidence>
<dbReference type="eggNOG" id="ENOG50332RH">
    <property type="taxonomic scope" value="Bacteria"/>
</dbReference>
<dbReference type="Proteomes" id="UP000028488">
    <property type="component" value="Chromosome"/>
</dbReference>
<reference evidence="2 3" key="1">
    <citation type="submission" date="2014-07" db="EMBL/GenBank/DDBJ databases">
        <title>Genome Sequence of Rhodococcus opacus Strain R7, a Biodegrader of Mono- and Polycyclic Aromatic Hydrocarbons.</title>
        <authorList>
            <person name="Di Gennaro P."/>
            <person name="Zampolli J."/>
            <person name="Presti I."/>
            <person name="Cappelletti M."/>
            <person name="D'Ursi P."/>
            <person name="Orro A."/>
            <person name="Mezzelani A."/>
            <person name="Milanesi L."/>
        </authorList>
    </citation>
    <scope>NUCLEOTIDE SEQUENCE [LARGE SCALE GENOMIC DNA]</scope>
    <source>
        <strain evidence="2 3">R7</strain>
    </source>
</reference>
<protein>
    <recommendedName>
        <fullName evidence="4">Alanine, arginine and proline rich protein</fullName>
    </recommendedName>
</protein>
<dbReference type="EMBL" id="CP008947">
    <property type="protein sequence ID" value="AII04704.1"/>
    <property type="molecule type" value="Genomic_DNA"/>
</dbReference>